<evidence type="ECO:0000313" key="2">
    <source>
        <dbReference type="Proteomes" id="UP000774326"/>
    </source>
</evidence>
<dbReference type="GO" id="GO:0005743">
    <property type="term" value="C:mitochondrial inner membrane"/>
    <property type="evidence" value="ECO:0007669"/>
    <property type="project" value="TreeGrafter"/>
</dbReference>
<dbReference type="PANTHER" id="PTHR28062">
    <property type="entry name" value="K+-H+ EXCHANGE-LIKE PROTEIN"/>
    <property type="match status" value="1"/>
</dbReference>
<dbReference type="GO" id="GO:0006813">
    <property type="term" value="P:potassium ion transport"/>
    <property type="evidence" value="ECO:0007669"/>
    <property type="project" value="TreeGrafter"/>
</dbReference>
<dbReference type="GO" id="GO:1902600">
    <property type="term" value="P:proton transmembrane transport"/>
    <property type="evidence" value="ECO:0007669"/>
    <property type="project" value="TreeGrafter"/>
</dbReference>
<evidence type="ECO:0000313" key="1">
    <source>
        <dbReference type="EMBL" id="KAH3688467.1"/>
    </source>
</evidence>
<name>A0A9P8QG74_WICPI</name>
<dbReference type="AlphaFoldDB" id="A0A9P8QG74"/>
<reference evidence="1" key="2">
    <citation type="submission" date="2021-01" db="EMBL/GenBank/DDBJ databases">
        <authorList>
            <person name="Schikora-Tamarit M.A."/>
        </authorList>
    </citation>
    <scope>NUCLEOTIDE SEQUENCE</scope>
    <source>
        <strain evidence="1">CBS2887</strain>
    </source>
</reference>
<proteinExistence type="predicted"/>
<dbReference type="Pfam" id="PF10173">
    <property type="entry name" value="Mit_KHE1"/>
    <property type="match status" value="1"/>
</dbReference>
<organism evidence="1 2">
    <name type="scientific">Wickerhamomyces pijperi</name>
    <name type="common">Yeast</name>
    <name type="synonym">Pichia pijperi</name>
    <dbReference type="NCBI Taxonomy" id="599730"/>
    <lineage>
        <taxon>Eukaryota</taxon>
        <taxon>Fungi</taxon>
        <taxon>Dikarya</taxon>
        <taxon>Ascomycota</taxon>
        <taxon>Saccharomycotina</taxon>
        <taxon>Saccharomycetes</taxon>
        <taxon>Phaffomycetales</taxon>
        <taxon>Wickerhamomycetaceae</taxon>
        <taxon>Wickerhamomyces</taxon>
    </lineage>
</organism>
<accession>A0A9P8QG74</accession>
<keyword evidence="2" id="KW-1185">Reference proteome</keyword>
<sequence length="330" mass="37272">MISFLPKTTSKRSLIRPFRFQSTIASANSAQPLNNLAQVYVLPINKPTATSGDTTTTTEEQPELYIHFKYNEQLLNSSSTIVRYENQFITKAAKTWKNLAESDKPINKKVVNFVTKLMETIPWAENSMLTFPSQSALLKQVSTVVENTKDSKDHHNALTPVLKSIHDLEQEADSKLASKVLQIPTYFPKSLVKNPNELQSQILAITEKYEAQFNKSMLINTCLIPFTLPVALVPLIPNVPGFYLAYRIYCNYKAMLGARHLGEMIKTGELKFMESGVLDGIYQANVQHDDKILLNEKVIEDLINALDLESARPSLIKTLHQETKKLSKEE</sequence>
<dbReference type="EMBL" id="JAEUBG010000347">
    <property type="protein sequence ID" value="KAH3688467.1"/>
    <property type="molecule type" value="Genomic_DNA"/>
</dbReference>
<reference evidence="1" key="1">
    <citation type="journal article" date="2021" name="Open Biol.">
        <title>Shared evolutionary footprints suggest mitochondrial oxidative damage underlies multiple complex I losses in fungi.</title>
        <authorList>
            <person name="Schikora-Tamarit M.A."/>
            <person name="Marcet-Houben M."/>
            <person name="Nosek J."/>
            <person name="Gabaldon T."/>
        </authorList>
    </citation>
    <scope>NUCLEOTIDE SEQUENCE</scope>
    <source>
        <strain evidence="1">CBS2887</strain>
    </source>
</reference>
<dbReference type="InterPro" id="IPR018786">
    <property type="entry name" value="Mit_KHE1"/>
</dbReference>
<comment type="caution">
    <text evidence="1">The sequence shown here is derived from an EMBL/GenBank/DDBJ whole genome shotgun (WGS) entry which is preliminary data.</text>
</comment>
<dbReference type="PANTHER" id="PTHR28062:SF1">
    <property type="entry name" value="TRANSMEMBRANE PROTEIN"/>
    <property type="match status" value="1"/>
</dbReference>
<gene>
    <name evidence="1" type="ORF">WICPIJ_000606</name>
</gene>
<protein>
    <submittedName>
        <fullName evidence="1">Uncharacterized protein</fullName>
    </submittedName>
</protein>
<dbReference type="Proteomes" id="UP000774326">
    <property type="component" value="Unassembled WGS sequence"/>
</dbReference>
<dbReference type="OrthoDB" id="5562676at2759"/>